<dbReference type="InterPro" id="IPR011008">
    <property type="entry name" value="Dimeric_a/b-barrel"/>
</dbReference>
<dbReference type="PANTHER" id="PTHR33336:SF3">
    <property type="entry name" value="ABM DOMAIN-CONTAINING PROTEIN"/>
    <property type="match status" value="1"/>
</dbReference>
<dbReference type="SUPFAM" id="SSF54909">
    <property type="entry name" value="Dimeric alpha+beta barrel"/>
    <property type="match status" value="1"/>
</dbReference>
<keyword evidence="2" id="KW-0560">Oxidoreductase</keyword>
<reference evidence="3" key="3">
    <citation type="submission" date="2021-02" db="EMBL/GenBank/DDBJ databases">
        <title>Infant gut strain persistence is associated with maternal origin, phylogeny, and functional potential including surface adhesion and iron acquisition.</title>
        <authorList>
            <person name="Lou Y.C."/>
        </authorList>
    </citation>
    <scope>NUCLEOTIDE SEQUENCE</scope>
    <source>
        <strain evidence="3">L3_082_243G1_dasL3_082_243G1_maxbin2.maxbin.015s ta_sub</strain>
    </source>
</reference>
<dbReference type="AlphaFoldDB" id="A0A0P0FK48"/>
<evidence type="ECO:0000313" key="3">
    <source>
        <dbReference type="EMBL" id="MBS5410600.1"/>
    </source>
</evidence>
<proteinExistence type="predicted"/>
<dbReference type="PROSITE" id="PS51725">
    <property type="entry name" value="ABM"/>
    <property type="match status" value="1"/>
</dbReference>
<organism evidence="2 6">
    <name type="scientific">Bacteroides thetaiotaomicron</name>
    <dbReference type="NCBI Taxonomy" id="818"/>
    <lineage>
        <taxon>Bacteria</taxon>
        <taxon>Pseudomonadati</taxon>
        <taxon>Bacteroidota</taxon>
        <taxon>Bacteroidia</taxon>
        <taxon>Bacteroidales</taxon>
        <taxon>Bacteroidaceae</taxon>
        <taxon>Bacteroides</taxon>
    </lineage>
</organism>
<protein>
    <submittedName>
        <fullName evidence="2">Antibiotic biosynthesis monooxygenase</fullName>
    </submittedName>
</protein>
<name>A0A0P0FK48_BACT4</name>
<reference evidence="2 6" key="2">
    <citation type="journal article" date="2019" name="Nat. Med.">
        <title>A library of human gut bacterial isolates paired with longitudinal multiomics data enables mechanistic microbiome research.</title>
        <authorList>
            <person name="Poyet M."/>
            <person name="Groussin M."/>
            <person name="Gibbons S.M."/>
            <person name="Avila-Pacheco J."/>
            <person name="Jiang X."/>
            <person name="Kearney S.M."/>
            <person name="Perrotta A.R."/>
            <person name="Berdy B."/>
            <person name="Zhao S."/>
            <person name="Lieberman T.D."/>
            <person name="Swanson P.K."/>
            <person name="Smith M."/>
            <person name="Roesemann S."/>
            <person name="Alexander J.E."/>
            <person name="Rich S.A."/>
            <person name="Livny J."/>
            <person name="Vlamakis H."/>
            <person name="Clish C."/>
            <person name="Bullock K."/>
            <person name="Deik A."/>
            <person name="Scott J."/>
            <person name="Pierce K.A."/>
            <person name="Xavier R.J."/>
            <person name="Alm E.J."/>
        </authorList>
    </citation>
    <scope>NUCLEOTIDE SEQUENCE [LARGE SCALE GENOMIC DNA]</scope>
    <source>
        <strain evidence="2 6">BIOML-A188</strain>
    </source>
</reference>
<dbReference type="EMBL" id="WCSY01000010">
    <property type="protein sequence ID" value="KAB4312486.1"/>
    <property type="molecule type" value="Genomic_DNA"/>
</dbReference>
<gene>
    <name evidence="4" type="ORF">DW780_12650</name>
    <name evidence="2" type="ORF">GAO51_11415</name>
    <name evidence="3" type="ORF">KHY35_07765</name>
</gene>
<dbReference type="InterPro" id="IPR007138">
    <property type="entry name" value="ABM_dom"/>
</dbReference>
<sequence>MIRLNVFVRVNETNREKAIKAAKELTACSLKEEGCIAYDTFESSTRRDVFMICETWQNAEVLAAHEKTAHFAQYVGIIQELAEMKLEKFEF</sequence>
<dbReference type="InterPro" id="IPR050744">
    <property type="entry name" value="AI-2_Isomerase_LsrG"/>
</dbReference>
<dbReference type="Gene3D" id="3.30.70.100">
    <property type="match status" value="1"/>
</dbReference>
<dbReference type="EMBL" id="QSJP01000010">
    <property type="protein sequence ID" value="RHD88018.1"/>
    <property type="molecule type" value="Genomic_DNA"/>
</dbReference>
<evidence type="ECO:0000313" key="5">
    <source>
        <dbReference type="Proteomes" id="UP000284785"/>
    </source>
</evidence>
<feature type="domain" description="ABM" evidence="1">
    <location>
        <begin position="2"/>
        <end position="91"/>
    </location>
</feature>
<evidence type="ECO:0000313" key="4">
    <source>
        <dbReference type="EMBL" id="RHD88018.1"/>
    </source>
</evidence>
<evidence type="ECO:0000313" key="6">
    <source>
        <dbReference type="Proteomes" id="UP000440614"/>
    </source>
</evidence>
<dbReference type="KEGG" id="btho:Btheta7330_01787"/>
<dbReference type="Proteomes" id="UP000782901">
    <property type="component" value="Unassembled WGS sequence"/>
</dbReference>
<dbReference type="Proteomes" id="UP000440614">
    <property type="component" value="Unassembled WGS sequence"/>
</dbReference>
<dbReference type="EMBL" id="JAGZEE010000009">
    <property type="protein sequence ID" value="MBS5410600.1"/>
    <property type="molecule type" value="Genomic_DNA"/>
</dbReference>
<dbReference type="PANTHER" id="PTHR33336">
    <property type="entry name" value="QUINOL MONOOXYGENASE YGIN-RELATED"/>
    <property type="match status" value="1"/>
</dbReference>
<accession>A0A0P0FK48</accession>
<dbReference type="Pfam" id="PF03992">
    <property type="entry name" value="ABM"/>
    <property type="match status" value="1"/>
</dbReference>
<dbReference type="GO" id="GO:0004497">
    <property type="term" value="F:monooxygenase activity"/>
    <property type="evidence" value="ECO:0007669"/>
    <property type="project" value="UniProtKB-KW"/>
</dbReference>
<evidence type="ECO:0000259" key="1">
    <source>
        <dbReference type="PROSITE" id="PS51725"/>
    </source>
</evidence>
<keyword evidence="2" id="KW-0503">Monooxygenase</keyword>
<comment type="caution">
    <text evidence="2">The sequence shown here is derived from an EMBL/GenBank/DDBJ whole genome shotgun (WGS) entry which is preliminary data.</text>
</comment>
<dbReference type="Proteomes" id="UP000284785">
    <property type="component" value="Unassembled WGS sequence"/>
</dbReference>
<reference evidence="4 5" key="1">
    <citation type="submission" date="2018-08" db="EMBL/GenBank/DDBJ databases">
        <title>A genome reference for cultivated species of the human gut microbiota.</title>
        <authorList>
            <person name="Zou Y."/>
            <person name="Xue W."/>
            <person name="Luo G."/>
        </authorList>
    </citation>
    <scope>NUCLEOTIDE SEQUENCE [LARGE SCALE GENOMIC DNA]</scope>
    <source>
        <strain evidence="4 5">AM30-26</strain>
    </source>
</reference>
<dbReference type="RefSeq" id="WP_062695920.1">
    <property type="nucleotide sequence ID" value="NZ_CABJDH010000012.1"/>
</dbReference>
<evidence type="ECO:0000313" key="2">
    <source>
        <dbReference type="EMBL" id="KAB4312486.1"/>
    </source>
</evidence>